<accession>A0A146KIZ5</accession>
<protein>
    <submittedName>
        <fullName evidence="8">CLN3 protein</fullName>
    </submittedName>
</protein>
<proteinExistence type="inferred from homology"/>
<keyword evidence="5 7" id="KW-1133">Transmembrane helix</keyword>
<sequence length="105" mass="11987">TTLFFFKLNYYFIPTLFIIQAINLVIFSLEAEFYFINSFWGMLLYVAFMGLCGGLTYINGAYQLQVRTKPEERKFLLSVAGMWMNAGILTAAGVGSLLEQALRKF</sequence>
<name>A0A146KIZ5_9EUKA</name>
<evidence type="ECO:0000256" key="4">
    <source>
        <dbReference type="ARBA" id="ARBA00022692"/>
    </source>
</evidence>
<keyword evidence="3" id="KW-0813">Transport</keyword>
<feature type="transmembrane region" description="Helical" evidence="7">
    <location>
        <begin position="42"/>
        <end position="62"/>
    </location>
</feature>
<evidence type="ECO:0000256" key="6">
    <source>
        <dbReference type="ARBA" id="ARBA00023136"/>
    </source>
</evidence>
<evidence type="ECO:0000256" key="2">
    <source>
        <dbReference type="ARBA" id="ARBA00007467"/>
    </source>
</evidence>
<evidence type="ECO:0000256" key="7">
    <source>
        <dbReference type="SAM" id="Phobius"/>
    </source>
</evidence>
<dbReference type="AlphaFoldDB" id="A0A146KIZ5"/>
<organism evidence="8">
    <name type="scientific">Trepomonas sp. PC1</name>
    <dbReference type="NCBI Taxonomy" id="1076344"/>
    <lineage>
        <taxon>Eukaryota</taxon>
        <taxon>Metamonada</taxon>
        <taxon>Diplomonadida</taxon>
        <taxon>Hexamitidae</taxon>
        <taxon>Hexamitinae</taxon>
        <taxon>Trepomonas</taxon>
    </lineage>
</organism>
<comment type="similarity">
    <text evidence="2">Belongs to the battenin family.</text>
</comment>
<feature type="non-terminal residue" evidence="8">
    <location>
        <position position="1"/>
    </location>
</feature>
<evidence type="ECO:0000313" key="8">
    <source>
        <dbReference type="EMBL" id="JAP95229.1"/>
    </source>
</evidence>
<keyword evidence="6 7" id="KW-0472">Membrane</keyword>
<feature type="transmembrane region" description="Helical" evidence="7">
    <location>
        <begin position="74"/>
        <end position="98"/>
    </location>
</feature>
<dbReference type="InterPro" id="IPR036259">
    <property type="entry name" value="MFS_trans_sf"/>
</dbReference>
<gene>
    <name evidence="8" type="ORF">TPC1_11854</name>
</gene>
<evidence type="ECO:0000256" key="1">
    <source>
        <dbReference type="ARBA" id="ARBA00004127"/>
    </source>
</evidence>
<feature type="transmembrane region" description="Helical" evidence="7">
    <location>
        <begin position="12"/>
        <end position="36"/>
    </location>
</feature>
<evidence type="ECO:0000256" key="5">
    <source>
        <dbReference type="ARBA" id="ARBA00022989"/>
    </source>
</evidence>
<dbReference type="EMBL" id="GDID01001377">
    <property type="protein sequence ID" value="JAP95229.1"/>
    <property type="molecule type" value="Transcribed_RNA"/>
</dbReference>
<dbReference type="GO" id="GO:0051453">
    <property type="term" value="P:regulation of intracellular pH"/>
    <property type="evidence" value="ECO:0007669"/>
    <property type="project" value="TreeGrafter"/>
</dbReference>
<dbReference type="GO" id="GO:0016020">
    <property type="term" value="C:membrane"/>
    <property type="evidence" value="ECO:0007669"/>
    <property type="project" value="InterPro"/>
</dbReference>
<reference evidence="8" key="1">
    <citation type="submission" date="2015-07" db="EMBL/GenBank/DDBJ databases">
        <title>Adaptation to a free-living lifestyle via gene acquisitions in the diplomonad Trepomonas sp. PC1.</title>
        <authorList>
            <person name="Xu F."/>
            <person name="Jerlstrom-Hultqvist J."/>
            <person name="Kolisko M."/>
            <person name="Simpson A.G.B."/>
            <person name="Roger A.J."/>
            <person name="Svard S.G."/>
            <person name="Andersson J.O."/>
        </authorList>
    </citation>
    <scope>NUCLEOTIDE SEQUENCE</scope>
    <source>
        <strain evidence="8">PC1</strain>
    </source>
</reference>
<dbReference type="Pfam" id="PF02487">
    <property type="entry name" value="CLN3"/>
    <property type="match status" value="1"/>
</dbReference>
<comment type="subcellular location">
    <subcellularLocation>
        <location evidence="1">Endomembrane system</location>
        <topology evidence="1">Multi-pass membrane protein</topology>
    </subcellularLocation>
</comment>
<dbReference type="Gene3D" id="1.20.1250.20">
    <property type="entry name" value="MFS general substrate transporter like domains"/>
    <property type="match status" value="1"/>
</dbReference>
<dbReference type="PANTHER" id="PTHR10981">
    <property type="entry name" value="BATTENIN"/>
    <property type="match status" value="1"/>
</dbReference>
<dbReference type="GO" id="GO:0012505">
    <property type="term" value="C:endomembrane system"/>
    <property type="evidence" value="ECO:0007669"/>
    <property type="project" value="UniProtKB-SubCell"/>
</dbReference>
<dbReference type="PANTHER" id="PTHR10981:SF0">
    <property type="entry name" value="BATTENIN"/>
    <property type="match status" value="1"/>
</dbReference>
<evidence type="ECO:0000256" key="3">
    <source>
        <dbReference type="ARBA" id="ARBA00022448"/>
    </source>
</evidence>
<dbReference type="InterPro" id="IPR003492">
    <property type="entry name" value="Battenin_disease_Cln3"/>
</dbReference>
<feature type="non-terminal residue" evidence="8">
    <location>
        <position position="105"/>
    </location>
</feature>
<keyword evidence="4 7" id="KW-0812">Transmembrane</keyword>
<dbReference type="GO" id="GO:0005773">
    <property type="term" value="C:vacuole"/>
    <property type="evidence" value="ECO:0007669"/>
    <property type="project" value="TreeGrafter"/>
</dbReference>
<dbReference type="SUPFAM" id="SSF103473">
    <property type="entry name" value="MFS general substrate transporter"/>
    <property type="match status" value="1"/>
</dbReference>